<feature type="region of interest" description="Disordered" evidence="1">
    <location>
        <begin position="78"/>
        <end position="120"/>
    </location>
</feature>
<feature type="compositionally biased region" description="Basic and acidic residues" evidence="1">
    <location>
        <begin position="240"/>
        <end position="257"/>
    </location>
</feature>
<dbReference type="PANTHER" id="PTHR46413">
    <property type="entry name" value="HEAVY METAL-ASSOCIATED ISOPRENYLATED PLANT PROTEIN 6"/>
    <property type="match status" value="1"/>
</dbReference>
<feature type="domain" description="HMA" evidence="2">
    <location>
        <begin position="19"/>
        <end position="82"/>
    </location>
</feature>
<dbReference type="PROSITE" id="PS50846">
    <property type="entry name" value="HMA_2"/>
    <property type="match status" value="2"/>
</dbReference>
<dbReference type="InterPro" id="IPR006121">
    <property type="entry name" value="HMA_dom"/>
</dbReference>
<dbReference type="EMBL" id="JAXIOK010000011">
    <property type="protein sequence ID" value="KAK4759553.1"/>
    <property type="molecule type" value="Genomic_DNA"/>
</dbReference>
<evidence type="ECO:0000259" key="2">
    <source>
        <dbReference type="PROSITE" id="PS50846"/>
    </source>
</evidence>
<dbReference type="PANTHER" id="PTHR46413:SF1">
    <property type="entry name" value="HEAVY METAL-ASSOCIATED ISOPRENYLATED PLANT PROTEIN 6"/>
    <property type="match status" value="1"/>
</dbReference>
<reference evidence="3 4" key="1">
    <citation type="journal article" date="2023" name="Hortic Res">
        <title>Pangenome of water caltrop reveals structural variations and asymmetric subgenome divergence after allopolyploidization.</title>
        <authorList>
            <person name="Zhang X."/>
            <person name="Chen Y."/>
            <person name="Wang L."/>
            <person name="Yuan Y."/>
            <person name="Fang M."/>
            <person name="Shi L."/>
            <person name="Lu R."/>
            <person name="Comes H.P."/>
            <person name="Ma Y."/>
            <person name="Chen Y."/>
            <person name="Huang G."/>
            <person name="Zhou Y."/>
            <person name="Zheng Z."/>
            <person name="Qiu Y."/>
        </authorList>
    </citation>
    <scope>NUCLEOTIDE SEQUENCE [LARGE SCALE GENOMIC DNA]</scope>
    <source>
        <tissue evidence="3">Roots</tissue>
    </source>
</reference>
<dbReference type="InterPro" id="IPR044594">
    <property type="entry name" value="HIPP01/3/5/6"/>
</dbReference>
<gene>
    <name evidence="3" type="ORF">SAY87_022684</name>
</gene>
<proteinExistence type="predicted"/>
<name>A0AAN7K1B3_9MYRT</name>
<feature type="compositionally biased region" description="Basic and acidic residues" evidence="1">
    <location>
        <begin position="100"/>
        <end position="119"/>
    </location>
</feature>
<feature type="domain" description="HMA" evidence="2">
    <location>
        <begin position="121"/>
        <end position="184"/>
    </location>
</feature>
<dbReference type="SUPFAM" id="SSF55008">
    <property type="entry name" value="HMA, heavy metal-associated domain"/>
    <property type="match status" value="2"/>
</dbReference>
<dbReference type="Gene3D" id="3.30.70.100">
    <property type="match status" value="2"/>
</dbReference>
<evidence type="ECO:0000313" key="3">
    <source>
        <dbReference type="EMBL" id="KAK4759553.1"/>
    </source>
</evidence>
<feature type="compositionally biased region" description="Basic and acidic residues" evidence="1">
    <location>
        <begin position="191"/>
        <end position="213"/>
    </location>
</feature>
<organism evidence="3 4">
    <name type="scientific">Trapa incisa</name>
    <dbReference type="NCBI Taxonomy" id="236973"/>
    <lineage>
        <taxon>Eukaryota</taxon>
        <taxon>Viridiplantae</taxon>
        <taxon>Streptophyta</taxon>
        <taxon>Embryophyta</taxon>
        <taxon>Tracheophyta</taxon>
        <taxon>Spermatophyta</taxon>
        <taxon>Magnoliopsida</taxon>
        <taxon>eudicotyledons</taxon>
        <taxon>Gunneridae</taxon>
        <taxon>Pentapetalae</taxon>
        <taxon>rosids</taxon>
        <taxon>malvids</taxon>
        <taxon>Myrtales</taxon>
        <taxon>Lythraceae</taxon>
        <taxon>Trapa</taxon>
    </lineage>
</organism>
<feature type="compositionally biased region" description="Low complexity" evidence="1">
    <location>
        <begin position="229"/>
        <end position="239"/>
    </location>
</feature>
<evidence type="ECO:0000313" key="4">
    <source>
        <dbReference type="Proteomes" id="UP001345219"/>
    </source>
</evidence>
<dbReference type="CDD" id="cd00371">
    <property type="entry name" value="HMA"/>
    <property type="match status" value="2"/>
</dbReference>
<sequence>MGEHVEGAKNEGEKNDDVNLTIVLNMNMHCEGCAKKVQRVVRNFEGVEDVKTDSSNNKLTVTGKVDPVKIKQRLEEKTRKKVEIVSPQHKKDAGAPAGDKQPKPDEKLPAEEKEDEKKPKQATVVLKIRLHCDGCVQKIRKFILKIEEVDSVSIDTAKDLVTVTGMVDEKELVPYLRSRLRRGVEVVPPAVKKDDAGPKKEDGKESGDGDKKGGKVSGGGGHKKEGKEALAPAGAVAAEVKGDGAEKEKSKDVKAEEPKMEFRRFEHHGYYPSQTSYWYDQGQSSHYYSHGYAVEPYAHHGSYTAPPPPPPPPGYPHMVHEGYSHYPPYPMDPRLHAPQMFSDENPNACSVM</sequence>
<protein>
    <recommendedName>
        <fullName evidence="2">HMA domain-containing protein</fullName>
    </recommendedName>
</protein>
<evidence type="ECO:0000256" key="1">
    <source>
        <dbReference type="SAM" id="MobiDB-lite"/>
    </source>
</evidence>
<feature type="region of interest" description="Disordered" evidence="1">
    <location>
        <begin position="187"/>
        <end position="257"/>
    </location>
</feature>
<feature type="compositionally biased region" description="Basic and acidic residues" evidence="1">
    <location>
        <begin position="78"/>
        <end position="93"/>
    </location>
</feature>
<keyword evidence="4" id="KW-1185">Reference proteome</keyword>
<comment type="caution">
    <text evidence="3">The sequence shown here is derived from an EMBL/GenBank/DDBJ whole genome shotgun (WGS) entry which is preliminary data.</text>
</comment>
<dbReference type="AlphaFoldDB" id="A0AAN7K1B3"/>
<dbReference type="Pfam" id="PF00403">
    <property type="entry name" value="HMA"/>
    <property type="match status" value="2"/>
</dbReference>
<dbReference type="InterPro" id="IPR036163">
    <property type="entry name" value="HMA_dom_sf"/>
</dbReference>
<dbReference type="Proteomes" id="UP001345219">
    <property type="component" value="Chromosome 17"/>
</dbReference>
<dbReference type="GO" id="GO:0046872">
    <property type="term" value="F:metal ion binding"/>
    <property type="evidence" value="ECO:0007669"/>
    <property type="project" value="InterPro"/>
</dbReference>
<accession>A0AAN7K1B3</accession>